<organism evidence="2 3">
    <name type="scientific">Fomitopsis schrenkii</name>
    <name type="common">Brown rot fungus</name>
    <dbReference type="NCBI Taxonomy" id="2126942"/>
    <lineage>
        <taxon>Eukaryota</taxon>
        <taxon>Fungi</taxon>
        <taxon>Dikarya</taxon>
        <taxon>Basidiomycota</taxon>
        <taxon>Agaricomycotina</taxon>
        <taxon>Agaricomycetes</taxon>
        <taxon>Polyporales</taxon>
        <taxon>Fomitopsis</taxon>
    </lineage>
</organism>
<dbReference type="InterPro" id="IPR012340">
    <property type="entry name" value="NA-bd_OB-fold"/>
</dbReference>
<dbReference type="Proteomes" id="UP000015241">
    <property type="component" value="Unassembled WGS sequence"/>
</dbReference>
<dbReference type="InParanoid" id="S8EKN2"/>
<accession>S8EKN2</accession>
<feature type="domain" description="Shieldin complex subunit 2 first OB fold" evidence="1">
    <location>
        <begin position="188"/>
        <end position="271"/>
    </location>
</feature>
<dbReference type="InterPro" id="IPR049507">
    <property type="entry name" value="SHLD2_OB1"/>
</dbReference>
<dbReference type="AlphaFoldDB" id="S8EKN2"/>
<keyword evidence="3" id="KW-1185">Reference proteome</keyword>
<dbReference type="SUPFAM" id="SSF50249">
    <property type="entry name" value="Nucleic acid-binding proteins"/>
    <property type="match status" value="1"/>
</dbReference>
<dbReference type="STRING" id="743788.S8EKN2"/>
<dbReference type="Gene3D" id="2.40.50.140">
    <property type="entry name" value="Nucleic acid-binding proteins"/>
    <property type="match status" value="1"/>
</dbReference>
<proteinExistence type="predicted"/>
<dbReference type="EMBL" id="KE504126">
    <property type="protein sequence ID" value="EPT04728.1"/>
    <property type="molecule type" value="Genomic_DNA"/>
</dbReference>
<protein>
    <recommendedName>
        <fullName evidence="1">Shieldin complex subunit 2 first OB fold domain-containing protein</fullName>
    </recommendedName>
</protein>
<sequence length="368" mass="39537">MRSYRVFLGAPPASDINGERAEYHWQTVSHPATAPVSQHNVEITPPVTTVELASKRISALYQNIIFREDDDESHYLSILGVAQGVQPGVDSPDDATAITWLPTVPNPTDTHEATKSAFTFLRPTASVPGVRSARETQDTQGTGSYNYSDASSVGKFPAFHFSIHSLTSLSLLVAQAQSDIQKPGEKGDKTSQKATILAAVLEVDGPDTIHIKKGAEAGKEVSLLKIILGDEDGLVCKLTAWREVAESWGGADPADTTPRVKRGDIVLLESVLASWGGGDASDATDPKATSPVTLTASSNIKSRMEICYRTMPLMPDDNRFRPDLRLGFSDASVRKVAAVVEWFETMAGLANGDNDYGVKPDSNSVPVE</sequence>
<dbReference type="eggNOG" id="ENOG502SKCC">
    <property type="taxonomic scope" value="Eukaryota"/>
</dbReference>
<dbReference type="Pfam" id="PF21669">
    <property type="entry name" value="SHLD2_OB1"/>
    <property type="match status" value="1"/>
</dbReference>
<dbReference type="HOGENOM" id="CLU_069053_0_0_1"/>
<evidence type="ECO:0000313" key="2">
    <source>
        <dbReference type="EMBL" id="EPT04728.1"/>
    </source>
</evidence>
<dbReference type="OrthoDB" id="2570580at2759"/>
<reference evidence="2 3" key="1">
    <citation type="journal article" date="2012" name="Science">
        <title>The Paleozoic origin of enzymatic lignin decomposition reconstructed from 31 fungal genomes.</title>
        <authorList>
            <person name="Floudas D."/>
            <person name="Binder M."/>
            <person name="Riley R."/>
            <person name="Barry K."/>
            <person name="Blanchette R.A."/>
            <person name="Henrissat B."/>
            <person name="Martinez A.T."/>
            <person name="Otillar R."/>
            <person name="Spatafora J.W."/>
            <person name="Yadav J.S."/>
            <person name="Aerts A."/>
            <person name="Benoit I."/>
            <person name="Boyd A."/>
            <person name="Carlson A."/>
            <person name="Copeland A."/>
            <person name="Coutinho P.M."/>
            <person name="de Vries R.P."/>
            <person name="Ferreira P."/>
            <person name="Findley K."/>
            <person name="Foster B."/>
            <person name="Gaskell J."/>
            <person name="Glotzer D."/>
            <person name="Gorecki P."/>
            <person name="Heitman J."/>
            <person name="Hesse C."/>
            <person name="Hori C."/>
            <person name="Igarashi K."/>
            <person name="Jurgens J.A."/>
            <person name="Kallen N."/>
            <person name="Kersten P."/>
            <person name="Kohler A."/>
            <person name="Kuees U."/>
            <person name="Kumar T.K.A."/>
            <person name="Kuo A."/>
            <person name="LaButti K."/>
            <person name="Larrondo L.F."/>
            <person name="Lindquist E."/>
            <person name="Ling A."/>
            <person name="Lombard V."/>
            <person name="Lucas S."/>
            <person name="Lundell T."/>
            <person name="Martin R."/>
            <person name="McLaughlin D.J."/>
            <person name="Morgenstern I."/>
            <person name="Morin E."/>
            <person name="Murat C."/>
            <person name="Nagy L.G."/>
            <person name="Nolan M."/>
            <person name="Ohm R.A."/>
            <person name="Patyshakuliyeva A."/>
            <person name="Rokas A."/>
            <person name="Ruiz-Duenas F.J."/>
            <person name="Sabat G."/>
            <person name="Salamov A."/>
            <person name="Samejima M."/>
            <person name="Schmutz J."/>
            <person name="Slot J.C."/>
            <person name="St John F."/>
            <person name="Stenlid J."/>
            <person name="Sun H."/>
            <person name="Sun S."/>
            <person name="Syed K."/>
            <person name="Tsang A."/>
            <person name="Wiebenga A."/>
            <person name="Young D."/>
            <person name="Pisabarro A."/>
            <person name="Eastwood D.C."/>
            <person name="Martin F."/>
            <person name="Cullen D."/>
            <person name="Grigoriev I.V."/>
            <person name="Hibbett D.S."/>
        </authorList>
    </citation>
    <scope>NUCLEOTIDE SEQUENCE</scope>
    <source>
        <strain evidence="3">FP-58527</strain>
    </source>
</reference>
<evidence type="ECO:0000259" key="1">
    <source>
        <dbReference type="Pfam" id="PF21669"/>
    </source>
</evidence>
<gene>
    <name evidence="2" type="ORF">FOMPIDRAFT_1027921</name>
</gene>
<name>S8EKN2_FOMSC</name>
<evidence type="ECO:0000313" key="3">
    <source>
        <dbReference type="Proteomes" id="UP000015241"/>
    </source>
</evidence>